<dbReference type="EMBL" id="JAKEVY010000003">
    <property type="protein sequence ID" value="MCF1715686.1"/>
    <property type="molecule type" value="Genomic_DNA"/>
</dbReference>
<dbReference type="InterPro" id="IPR019734">
    <property type="entry name" value="TPR_rpt"/>
</dbReference>
<sequence>MKNQFILILCCLLVKVAAGQTFTMGNKCYEQSKAAAALLAEKKHAEALEAYSNMEKSCKTKDAREQIQSGKAAALNGLGQYEEALAASDLALKASKNKSISAWFQKAMAFNALNRPQEASNCFSKLISLTEKNRDNKAKASNYALLANLHQQQLNNKDSAAFYLEKAKSLDPQNAQFYLLEGDWRVTERNYDAAFEAYDKSVSMGKSDLDMYVTRMNARMKMVQEKYGTTNAQELRTKMTDTEKELVCREIKTAIDKGLREMKWDMFSSLVCKKDL</sequence>
<evidence type="ECO:0000313" key="3">
    <source>
        <dbReference type="EMBL" id="MCF1715686.1"/>
    </source>
</evidence>
<evidence type="ECO:0000313" key="4">
    <source>
        <dbReference type="Proteomes" id="UP001200145"/>
    </source>
</evidence>
<evidence type="ECO:0000256" key="2">
    <source>
        <dbReference type="ARBA" id="ARBA00022803"/>
    </source>
</evidence>
<organism evidence="3 4">
    <name type="scientific">Flavihumibacter fluminis</name>
    <dbReference type="NCBI Taxonomy" id="2909236"/>
    <lineage>
        <taxon>Bacteria</taxon>
        <taxon>Pseudomonadati</taxon>
        <taxon>Bacteroidota</taxon>
        <taxon>Chitinophagia</taxon>
        <taxon>Chitinophagales</taxon>
        <taxon>Chitinophagaceae</taxon>
        <taxon>Flavihumibacter</taxon>
    </lineage>
</organism>
<proteinExistence type="predicted"/>
<dbReference type="SMART" id="SM00028">
    <property type="entry name" value="TPR"/>
    <property type="match status" value="4"/>
</dbReference>
<dbReference type="PANTHER" id="PTHR44858">
    <property type="entry name" value="TETRATRICOPEPTIDE REPEAT PROTEIN 6"/>
    <property type="match status" value="1"/>
</dbReference>
<dbReference type="Gene3D" id="1.25.40.10">
    <property type="entry name" value="Tetratricopeptide repeat domain"/>
    <property type="match status" value="2"/>
</dbReference>
<evidence type="ECO:0008006" key="5">
    <source>
        <dbReference type="Google" id="ProtNLM"/>
    </source>
</evidence>
<protein>
    <recommendedName>
        <fullName evidence="5">Tetratricopeptide repeat protein</fullName>
    </recommendedName>
</protein>
<dbReference type="Proteomes" id="UP001200145">
    <property type="component" value="Unassembled WGS sequence"/>
</dbReference>
<dbReference type="Pfam" id="PF13181">
    <property type="entry name" value="TPR_8"/>
    <property type="match status" value="2"/>
</dbReference>
<dbReference type="InterPro" id="IPR050498">
    <property type="entry name" value="Ycf3"/>
</dbReference>
<gene>
    <name evidence="3" type="ORF">L0U88_13695</name>
</gene>
<dbReference type="RefSeq" id="WP_234866635.1">
    <property type="nucleotide sequence ID" value="NZ_JAKEVY010000003.1"/>
</dbReference>
<dbReference type="SUPFAM" id="SSF48452">
    <property type="entry name" value="TPR-like"/>
    <property type="match status" value="1"/>
</dbReference>
<dbReference type="InterPro" id="IPR011990">
    <property type="entry name" value="TPR-like_helical_dom_sf"/>
</dbReference>
<keyword evidence="4" id="KW-1185">Reference proteome</keyword>
<evidence type="ECO:0000256" key="1">
    <source>
        <dbReference type="ARBA" id="ARBA00022737"/>
    </source>
</evidence>
<dbReference type="PANTHER" id="PTHR44858:SF1">
    <property type="entry name" value="UDP-N-ACETYLGLUCOSAMINE--PEPTIDE N-ACETYLGLUCOSAMINYLTRANSFERASE SPINDLY-RELATED"/>
    <property type="match status" value="1"/>
</dbReference>
<accession>A0ABS9BIZ2</accession>
<keyword evidence="1" id="KW-0677">Repeat</keyword>
<name>A0ABS9BIZ2_9BACT</name>
<reference evidence="3 4" key="1">
    <citation type="submission" date="2022-01" db="EMBL/GenBank/DDBJ databases">
        <title>Flavihumibacter sp. nov., isolated from sediment of a river.</title>
        <authorList>
            <person name="Liu H."/>
        </authorList>
    </citation>
    <scope>NUCLEOTIDE SEQUENCE [LARGE SCALE GENOMIC DNA]</scope>
    <source>
        <strain evidence="3 4">RY-1</strain>
    </source>
</reference>
<comment type="caution">
    <text evidence="3">The sequence shown here is derived from an EMBL/GenBank/DDBJ whole genome shotgun (WGS) entry which is preliminary data.</text>
</comment>
<keyword evidence="2" id="KW-0802">TPR repeat</keyword>